<dbReference type="InterPro" id="IPR018228">
    <property type="entry name" value="DNase_TatD-rel_CS"/>
</dbReference>
<organism evidence="8">
    <name type="scientific">Glossina morsitans morsitans</name>
    <name type="common">Savannah tsetse fly</name>
    <dbReference type="NCBI Taxonomy" id="37546"/>
    <lineage>
        <taxon>Eukaryota</taxon>
        <taxon>Metazoa</taxon>
        <taxon>Ecdysozoa</taxon>
        <taxon>Arthropoda</taxon>
        <taxon>Hexapoda</taxon>
        <taxon>Insecta</taxon>
        <taxon>Pterygota</taxon>
        <taxon>Neoptera</taxon>
        <taxon>Endopterygota</taxon>
        <taxon>Diptera</taxon>
        <taxon>Brachycera</taxon>
        <taxon>Muscomorpha</taxon>
        <taxon>Hippoboscoidea</taxon>
        <taxon>Glossinidae</taxon>
        <taxon>Glossina</taxon>
    </lineage>
</organism>
<dbReference type="PROSITE" id="PS01091">
    <property type="entry name" value="TATD_3"/>
    <property type="match status" value="1"/>
</dbReference>
<dbReference type="AlphaFoldDB" id="D3TS77"/>
<evidence type="ECO:0000256" key="6">
    <source>
        <dbReference type="ARBA" id="ARBA00045223"/>
    </source>
</evidence>
<feature type="binding site" evidence="7">
    <location>
        <position position="244"/>
    </location>
    <ligand>
        <name>a divalent metal cation</name>
        <dbReference type="ChEBI" id="CHEBI:60240"/>
        <label>1</label>
    </ligand>
</feature>
<dbReference type="PIRSF" id="PIRSF005902">
    <property type="entry name" value="DNase_TatD"/>
    <property type="match status" value="1"/>
</dbReference>
<dbReference type="Pfam" id="PF01026">
    <property type="entry name" value="TatD_DNase"/>
    <property type="match status" value="1"/>
</dbReference>
<dbReference type="GO" id="GO:0008296">
    <property type="term" value="F:3'-5'-DNA exonuclease activity"/>
    <property type="evidence" value="ECO:0007669"/>
    <property type="project" value="TreeGrafter"/>
</dbReference>
<sequence>MNTCCYSYRFYVEKCKALKMALKYIDIGANLTDSMFSGVYSGSKKHPDDLDLVLKRAWQQGLQKIIITVGTLSEADKALKIANKDERLYVTMGCHPTRCGEFLTDPEKYYEALKGKISSNPKKIVAIGECGLDYDRLHFCDKETQKMYFEKQLHLAKEFQLPMFLHCRNSHEDFMDILERNRSLLESCTGGVVHSFDGSLSEAEKILNYHPQFYLGINGCSLKTADNLTVVSQLPNDRLVVETDCPWCGIRPTHAGFQFVETKFPPVKKKEKWLAEALIEGRSEPCQISQVLEIIAGVKKESINKLADVIYDNTIRLFFNKEMK</sequence>
<protein>
    <recommendedName>
        <fullName evidence="5">Deoxyribonuclease TATDN1</fullName>
    </recommendedName>
</protein>
<name>D3TS77_GLOMM</name>
<evidence type="ECO:0000256" key="3">
    <source>
        <dbReference type="ARBA" id="ARBA00022723"/>
    </source>
</evidence>
<evidence type="ECO:0000256" key="5">
    <source>
        <dbReference type="ARBA" id="ARBA00039767"/>
    </source>
</evidence>
<dbReference type="PANTHER" id="PTHR10060">
    <property type="entry name" value="TATD FAMILY DEOXYRIBONUCLEASE"/>
    <property type="match status" value="1"/>
</dbReference>
<keyword evidence="2" id="KW-0540">Nuclease</keyword>
<dbReference type="InterPro" id="IPR032466">
    <property type="entry name" value="Metal_Hydrolase"/>
</dbReference>
<dbReference type="Gene3D" id="3.20.20.140">
    <property type="entry name" value="Metal-dependent hydrolases"/>
    <property type="match status" value="1"/>
</dbReference>
<dbReference type="SUPFAM" id="SSF51556">
    <property type="entry name" value="Metallo-dependent hydrolases"/>
    <property type="match status" value="1"/>
</dbReference>
<reference evidence="8" key="2">
    <citation type="submission" date="2010-01" db="EMBL/GenBank/DDBJ databases">
        <authorList>
            <consortium name="International Glossina Genome Initiative"/>
            <person name="da Silva J."/>
            <person name="Ribeiro J.M.C."/>
            <person name="Abbeele J.V."/>
            <person name="Attardo G."/>
            <person name="Hao Z."/>
            <person name="Haines L.R."/>
            <person name="Soares M.B."/>
            <person name="Berriman M."/>
            <person name="Aksoy S."/>
            <person name="Lehane M.J."/>
        </authorList>
    </citation>
    <scope>NUCLEOTIDE SEQUENCE</scope>
    <source>
        <tissue evidence="8">Salivary gland</tissue>
    </source>
</reference>
<feature type="binding site" evidence="7">
    <location>
        <position position="166"/>
    </location>
    <ligand>
        <name>a divalent metal cation</name>
        <dbReference type="ChEBI" id="CHEBI:60240"/>
        <label>2</label>
    </ligand>
</feature>
<comment type="function">
    <text evidence="6">Deoxyribonuclease which catalyzes (in vitro) the decatenation of kinetoplast DNA, which are circular DNA catenated to each other, producing linear DNA molecules. Plays an important role in chromosomal segregation and cell cycle progression during eye development probably via its DNA decatenation activity.</text>
</comment>
<dbReference type="InterPro" id="IPR001130">
    <property type="entry name" value="TatD-like"/>
</dbReference>
<comment type="similarity">
    <text evidence="1">Belongs to the metallo-dependent hydrolases superfamily. TatD-type hydrolase family.</text>
</comment>
<dbReference type="FunFam" id="3.20.20.140:FF:000040">
    <property type="entry name" value="Putative tatD related deoxyribonuclease"/>
    <property type="match status" value="1"/>
</dbReference>
<dbReference type="InterPro" id="IPR050891">
    <property type="entry name" value="TatD-type_Hydrolase"/>
</dbReference>
<dbReference type="PANTHER" id="PTHR10060:SF15">
    <property type="entry name" value="DEOXYRIBONUCLEASE TATDN1"/>
    <property type="match status" value="1"/>
</dbReference>
<evidence type="ECO:0000256" key="7">
    <source>
        <dbReference type="PIRSR" id="PIRSR005902-1"/>
    </source>
</evidence>
<evidence type="ECO:0000256" key="1">
    <source>
        <dbReference type="ARBA" id="ARBA00009275"/>
    </source>
</evidence>
<evidence type="ECO:0000256" key="2">
    <source>
        <dbReference type="ARBA" id="ARBA00022722"/>
    </source>
</evidence>
<evidence type="ECO:0000256" key="4">
    <source>
        <dbReference type="ARBA" id="ARBA00022801"/>
    </source>
</evidence>
<dbReference type="CDD" id="cd01310">
    <property type="entry name" value="TatD_DNAse"/>
    <property type="match status" value="1"/>
</dbReference>
<evidence type="ECO:0000313" key="8">
    <source>
        <dbReference type="EMBL" id="ADD20555.1"/>
    </source>
</evidence>
<keyword evidence="3 7" id="KW-0479">Metal-binding</keyword>
<reference evidence="8" key="1">
    <citation type="journal article" date="2010" name="BMC Genomics">
        <title>An insight into the sialome of Glossina morsitans morsitans.</title>
        <authorList>
            <person name="Alves-Silva J."/>
            <person name="Ribeiro J.M."/>
            <person name="Van Den Abbeele J."/>
            <person name="Attardo G."/>
            <person name="Hao Z."/>
            <person name="Haines L.R."/>
            <person name="Soares M.B."/>
            <person name="Berriman M."/>
            <person name="Aksoy S."/>
            <person name="Lehane M.J."/>
        </authorList>
    </citation>
    <scope>NUCLEOTIDE SEQUENCE</scope>
    <source>
        <tissue evidence="8">Salivary gland</tissue>
    </source>
</reference>
<feature type="binding site" evidence="7">
    <location>
        <position position="129"/>
    </location>
    <ligand>
        <name>a divalent metal cation</name>
        <dbReference type="ChEBI" id="CHEBI:60240"/>
        <label>1</label>
    </ligand>
</feature>
<dbReference type="EMBL" id="EZ424279">
    <property type="protein sequence ID" value="ADD20555.1"/>
    <property type="molecule type" value="mRNA"/>
</dbReference>
<accession>D3TS77</accession>
<keyword evidence="4" id="KW-0378">Hydrolase</keyword>
<dbReference type="GO" id="GO:0005829">
    <property type="term" value="C:cytosol"/>
    <property type="evidence" value="ECO:0007669"/>
    <property type="project" value="TreeGrafter"/>
</dbReference>
<proteinExistence type="evidence at transcript level"/>
<feature type="binding site" evidence="7">
    <location>
        <position position="194"/>
    </location>
    <ligand>
        <name>a divalent metal cation</name>
        <dbReference type="ChEBI" id="CHEBI:60240"/>
        <label>2</label>
    </ligand>
</feature>
<dbReference type="GO" id="GO:0046872">
    <property type="term" value="F:metal ion binding"/>
    <property type="evidence" value="ECO:0007669"/>
    <property type="project" value="UniProtKB-KW"/>
</dbReference>